<accession>A0A3M0KLY2</accession>
<gene>
    <name evidence="2" type="ORF">DUI87_08708</name>
</gene>
<evidence type="ECO:0000313" key="2">
    <source>
        <dbReference type="EMBL" id="RMC13631.1"/>
    </source>
</evidence>
<keyword evidence="3" id="KW-1185">Reference proteome</keyword>
<dbReference type="EMBL" id="QRBI01000105">
    <property type="protein sequence ID" value="RMC13631.1"/>
    <property type="molecule type" value="Genomic_DNA"/>
</dbReference>
<dbReference type="AlphaFoldDB" id="A0A3M0KLY2"/>
<feature type="region of interest" description="Disordered" evidence="1">
    <location>
        <begin position="40"/>
        <end position="61"/>
    </location>
</feature>
<organism evidence="2 3">
    <name type="scientific">Hirundo rustica rustica</name>
    <dbReference type="NCBI Taxonomy" id="333673"/>
    <lineage>
        <taxon>Eukaryota</taxon>
        <taxon>Metazoa</taxon>
        <taxon>Chordata</taxon>
        <taxon>Craniata</taxon>
        <taxon>Vertebrata</taxon>
        <taxon>Euteleostomi</taxon>
        <taxon>Archelosauria</taxon>
        <taxon>Archosauria</taxon>
        <taxon>Dinosauria</taxon>
        <taxon>Saurischia</taxon>
        <taxon>Theropoda</taxon>
        <taxon>Coelurosauria</taxon>
        <taxon>Aves</taxon>
        <taxon>Neognathae</taxon>
        <taxon>Neoaves</taxon>
        <taxon>Telluraves</taxon>
        <taxon>Australaves</taxon>
        <taxon>Passeriformes</taxon>
        <taxon>Sylvioidea</taxon>
        <taxon>Hirundinidae</taxon>
        <taxon>Hirundo</taxon>
    </lineage>
</organism>
<comment type="caution">
    <text evidence="2">The sequence shown here is derived from an EMBL/GenBank/DDBJ whole genome shotgun (WGS) entry which is preliminary data.</text>
</comment>
<dbReference type="Proteomes" id="UP000269221">
    <property type="component" value="Unassembled WGS sequence"/>
</dbReference>
<reference evidence="2 3" key="1">
    <citation type="submission" date="2018-07" db="EMBL/GenBank/DDBJ databases">
        <title>A high quality draft genome assembly of the barn swallow (H. rustica rustica).</title>
        <authorList>
            <person name="Formenti G."/>
            <person name="Chiara M."/>
            <person name="Poveda L."/>
            <person name="Francoijs K.-J."/>
            <person name="Bonisoli-Alquati A."/>
            <person name="Canova L."/>
            <person name="Gianfranceschi L."/>
            <person name="Horner D.S."/>
            <person name="Saino N."/>
        </authorList>
    </citation>
    <scope>NUCLEOTIDE SEQUENCE [LARGE SCALE GENOMIC DNA]</scope>
    <source>
        <strain evidence="2">Chelidonia</strain>
        <tissue evidence="2">Blood</tissue>
    </source>
</reference>
<proteinExistence type="predicted"/>
<sequence>MPTARENPSNTTRMLPMPCEASATQPELLSARSDALSLHNHSLGGIGPGLGTTDPHSPTSKPLAELKPLTKSLCSLQLNARPRANTGHVCQDTGMKLFLWHLPQPEELHL</sequence>
<protein>
    <submittedName>
        <fullName evidence="2">Uncharacterized protein</fullName>
    </submittedName>
</protein>
<name>A0A3M0KLY2_HIRRU</name>
<evidence type="ECO:0000313" key="3">
    <source>
        <dbReference type="Proteomes" id="UP000269221"/>
    </source>
</evidence>
<evidence type="ECO:0000256" key="1">
    <source>
        <dbReference type="SAM" id="MobiDB-lite"/>
    </source>
</evidence>